<gene>
    <name evidence="14" type="ORF">SAMN04490239_9439</name>
</gene>
<evidence type="ECO:0000256" key="3">
    <source>
        <dbReference type="ARBA" id="ARBA00022448"/>
    </source>
</evidence>
<dbReference type="Pfam" id="PF07690">
    <property type="entry name" value="MFS_1"/>
    <property type="match status" value="1"/>
</dbReference>
<dbReference type="CDD" id="cd17369">
    <property type="entry name" value="MFS_ShiA_like"/>
    <property type="match status" value="1"/>
</dbReference>
<feature type="transmembrane region" description="Helical" evidence="12">
    <location>
        <begin position="378"/>
        <end position="402"/>
    </location>
</feature>
<comment type="similarity">
    <text evidence="2">Belongs to the major facilitator superfamily. Metabolite:H+ Symporter (MHS) family (TC 2.A.1.6) family.</text>
</comment>
<evidence type="ECO:0000256" key="10">
    <source>
        <dbReference type="ARBA" id="ARBA00039918"/>
    </source>
</evidence>
<keyword evidence="8 12" id="KW-0472">Membrane</keyword>
<dbReference type="SUPFAM" id="SSF103473">
    <property type="entry name" value="MFS general substrate transporter"/>
    <property type="match status" value="1"/>
</dbReference>
<feature type="transmembrane region" description="Helical" evidence="12">
    <location>
        <begin position="163"/>
        <end position="187"/>
    </location>
</feature>
<keyword evidence="5 12" id="KW-0812">Transmembrane</keyword>
<feature type="transmembrane region" description="Helical" evidence="12">
    <location>
        <begin position="199"/>
        <end position="218"/>
    </location>
</feature>
<accession>A0A1H5F0Q2</accession>
<dbReference type="EMBL" id="FNSV01000008">
    <property type="protein sequence ID" value="SED96758.1"/>
    <property type="molecule type" value="Genomic_DNA"/>
</dbReference>
<dbReference type="PANTHER" id="PTHR43045">
    <property type="entry name" value="SHIKIMATE TRANSPORTER"/>
    <property type="match status" value="1"/>
</dbReference>
<evidence type="ECO:0000256" key="5">
    <source>
        <dbReference type="ARBA" id="ARBA00022692"/>
    </source>
</evidence>
<feature type="transmembrane region" description="Helical" evidence="12">
    <location>
        <begin position="287"/>
        <end position="305"/>
    </location>
</feature>
<feature type="transmembrane region" description="Helical" evidence="12">
    <location>
        <begin position="251"/>
        <end position="275"/>
    </location>
</feature>
<dbReference type="InterPro" id="IPR011701">
    <property type="entry name" value="MFS"/>
</dbReference>
<evidence type="ECO:0000256" key="7">
    <source>
        <dbReference type="ARBA" id="ARBA00022989"/>
    </source>
</evidence>
<evidence type="ECO:0000313" key="15">
    <source>
        <dbReference type="Proteomes" id="UP000183561"/>
    </source>
</evidence>
<dbReference type="FunFam" id="1.20.1250.20:FF:000001">
    <property type="entry name" value="Dicarboxylate MFS transporter"/>
    <property type="match status" value="1"/>
</dbReference>
<dbReference type="OrthoDB" id="8953821at2"/>
<evidence type="ECO:0000256" key="9">
    <source>
        <dbReference type="ARBA" id="ARBA00037295"/>
    </source>
</evidence>
<dbReference type="GO" id="GO:0005886">
    <property type="term" value="C:plasma membrane"/>
    <property type="evidence" value="ECO:0007669"/>
    <property type="project" value="UniProtKB-SubCell"/>
</dbReference>
<dbReference type="Proteomes" id="UP000183561">
    <property type="component" value="Unassembled WGS sequence"/>
</dbReference>
<evidence type="ECO:0000256" key="11">
    <source>
        <dbReference type="SAM" id="MobiDB-lite"/>
    </source>
</evidence>
<keyword evidence="3" id="KW-0813">Transport</keyword>
<feature type="transmembrane region" description="Helical" evidence="12">
    <location>
        <begin position="37"/>
        <end position="56"/>
    </location>
</feature>
<keyword evidence="15" id="KW-1185">Reference proteome</keyword>
<keyword evidence="6" id="KW-0769">Symport</keyword>
<feature type="transmembrane region" description="Helical" evidence="12">
    <location>
        <begin position="317"/>
        <end position="336"/>
    </location>
</feature>
<evidence type="ECO:0000256" key="6">
    <source>
        <dbReference type="ARBA" id="ARBA00022847"/>
    </source>
</evidence>
<sequence>MSTHIDRENDVPNPPPKGGSQMRRVVMSGLIGTTIEYYEFFIYGLAASLVFGHVFFPSEDPLVGTLLSLATFGLAYVARPLGGAIFGHFGDRVGRKKVLVTSLLMMGGATTLIGVMPTYEAVGIWAPIMLTVCRVVQGISVGGEYAGAVLMTVEHADEKKRGFMGGIVNTGSSWGMLLANLVFLAVVQLPDEDFMSWGWRIPFIASAILVVVGLFIRLQLDESPAFAKVTDEGAVERFPIVQLLRMHGGKVVLMALCMLPSGVAFYTAGVFSLAYGPQTIGISRSAMLVQVLIMTILMIIGIPLAGRLGDRIERRKIAAVGAAGLIVAPFAWFALVNTGQPFLMFLGFLILCIPYVANYGVLAAYFTQVFPANLRFSGVGLGYTLGGIASSAVAPLVATALLQATGSWVPIAIYMAVSSAIGMLAALALRETPDAITTAPKPSATGTPIPSSSGA</sequence>
<feature type="transmembrane region" description="Helical" evidence="12">
    <location>
        <begin position="98"/>
        <end position="119"/>
    </location>
</feature>
<dbReference type="RefSeq" id="WP_072949706.1">
    <property type="nucleotide sequence ID" value="NZ_FNSV01000008.1"/>
</dbReference>
<dbReference type="PANTHER" id="PTHR43045:SF1">
    <property type="entry name" value="SHIKIMATE TRANSPORTER"/>
    <property type="match status" value="1"/>
</dbReference>
<dbReference type="InterPro" id="IPR020846">
    <property type="entry name" value="MFS_dom"/>
</dbReference>
<organism evidence="14 15">
    <name type="scientific">Rhodococcus koreensis</name>
    <dbReference type="NCBI Taxonomy" id="99653"/>
    <lineage>
        <taxon>Bacteria</taxon>
        <taxon>Bacillati</taxon>
        <taxon>Actinomycetota</taxon>
        <taxon>Actinomycetes</taxon>
        <taxon>Mycobacteriales</taxon>
        <taxon>Nocardiaceae</taxon>
        <taxon>Rhodococcus</taxon>
    </lineage>
</organism>
<evidence type="ECO:0000256" key="8">
    <source>
        <dbReference type="ARBA" id="ARBA00023136"/>
    </source>
</evidence>
<feature type="region of interest" description="Disordered" evidence="11">
    <location>
        <begin position="1"/>
        <end position="20"/>
    </location>
</feature>
<evidence type="ECO:0000259" key="13">
    <source>
        <dbReference type="PROSITE" id="PS50850"/>
    </source>
</evidence>
<comment type="function">
    <text evidence="9">May be a proton symporter involved in the uptake of osmolytes such as proline and glycine betaine.</text>
</comment>
<dbReference type="GO" id="GO:0015293">
    <property type="term" value="F:symporter activity"/>
    <property type="evidence" value="ECO:0007669"/>
    <property type="project" value="UniProtKB-KW"/>
</dbReference>
<proteinExistence type="inferred from homology"/>
<reference evidence="15" key="1">
    <citation type="submission" date="2016-10" db="EMBL/GenBank/DDBJ databases">
        <authorList>
            <person name="Varghese N."/>
            <person name="Submissions S."/>
        </authorList>
    </citation>
    <scope>NUCLEOTIDE SEQUENCE [LARGE SCALE GENOMIC DNA]</scope>
    <source>
        <strain evidence="15">DSM 44498</strain>
    </source>
</reference>
<evidence type="ECO:0000256" key="12">
    <source>
        <dbReference type="SAM" id="Phobius"/>
    </source>
</evidence>
<evidence type="ECO:0000256" key="4">
    <source>
        <dbReference type="ARBA" id="ARBA00022475"/>
    </source>
</evidence>
<feature type="transmembrane region" description="Helical" evidence="12">
    <location>
        <begin position="408"/>
        <end position="429"/>
    </location>
</feature>
<keyword evidence="4" id="KW-1003">Cell membrane</keyword>
<dbReference type="Gene3D" id="1.20.1250.20">
    <property type="entry name" value="MFS general substrate transporter like domains"/>
    <property type="match status" value="1"/>
</dbReference>
<name>A0A1H5F0Q2_9NOCA</name>
<keyword evidence="7 12" id="KW-1133">Transmembrane helix</keyword>
<evidence type="ECO:0000313" key="14">
    <source>
        <dbReference type="EMBL" id="SED96758.1"/>
    </source>
</evidence>
<feature type="compositionally biased region" description="Basic and acidic residues" evidence="11">
    <location>
        <begin position="1"/>
        <end position="10"/>
    </location>
</feature>
<comment type="subcellular location">
    <subcellularLocation>
        <location evidence="1">Cell membrane</location>
        <topology evidence="1">Multi-pass membrane protein</topology>
    </subcellularLocation>
</comment>
<feature type="domain" description="Major facilitator superfamily (MFS) profile" evidence="13">
    <location>
        <begin position="25"/>
        <end position="434"/>
    </location>
</feature>
<evidence type="ECO:0000256" key="2">
    <source>
        <dbReference type="ARBA" id="ARBA00008240"/>
    </source>
</evidence>
<feature type="transmembrane region" description="Helical" evidence="12">
    <location>
        <begin position="125"/>
        <end position="151"/>
    </location>
</feature>
<protein>
    <recommendedName>
        <fullName evidence="10">Putative proline/betaine transporter</fullName>
    </recommendedName>
</protein>
<dbReference type="InterPro" id="IPR036259">
    <property type="entry name" value="MFS_trans_sf"/>
</dbReference>
<dbReference type="AlphaFoldDB" id="A0A1H5F0Q2"/>
<feature type="transmembrane region" description="Helical" evidence="12">
    <location>
        <begin position="342"/>
        <end position="366"/>
    </location>
</feature>
<feature type="transmembrane region" description="Helical" evidence="12">
    <location>
        <begin position="62"/>
        <end position="86"/>
    </location>
</feature>
<evidence type="ECO:0000256" key="1">
    <source>
        <dbReference type="ARBA" id="ARBA00004651"/>
    </source>
</evidence>
<dbReference type="PROSITE" id="PS50850">
    <property type="entry name" value="MFS"/>
    <property type="match status" value="1"/>
</dbReference>